<protein>
    <recommendedName>
        <fullName evidence="5">DUF5626 domain-containing protein</fullName>
    </recommendedName>
</protein>
<evidence type="ECO:0008006" key="5">
    <source>
        <dbReference type="Google" id="ProtNLM"/>
    </source>
</evidence>
<name>A0ABM8IL45_9FIRM</name>
<accession>A0ABM8IL45</accession>
<dbReference type="RefSeq" id="WP_161831535.1">
    <property type="nucleotide sequence ID" value="NZ_AP028127.1"/>
</dbReference>
<dbReference type="EMBL" id="AP028127">
    <property type="protein sequence ID" value="BEH91995.1"/>
    <property type="molecule type" value="Genomic_DNA"/>
</dbReference>
<evidence type="ECO:0000313" key="3">
    <source>
        <dbReference type="EMBL" id="BEH91995.1"/>
    </source>
</evidence>
<gene>
    <name evidence="3" type="ORF">T23_20970</name>
</gene>
<dbReference type="Proteomes" id="UP001432099">
    <property type="component" value="Chromosome"/>
</dbReference>
<proteinExistence type="predicted"/>
<feature type="region of interest" description="Disordered" evidence="1">
    <location>
        <begin position="119"/>
        <end position="141"/>
    </location>
</feature>
<evidence type="ECO:0000256" key="2">
    <source>
        <dbReference type="SAM" id="SignalP"/>
    </source>
</evidence>
<keyword evidence="4" id="KW-1185">Reference proteome</keyword>
<reference evidence="3" key="1">
    <citation type="journal article" date="2024" name="Int. J. Syst. Evol. Microbiol.">
        <title>Turicibacter faecis sp. nov., isolated from faeces of heart failure mouse model.</title>
        <authorList>
            <person name="Imamura Y."/>
            <person name="Motooka D."/>
            <person name="Nakajima Y."/>
            <person name="Ito S."/>
            <person name="Kitakaze M."/>
            <person name="Iida T."/>
            <person name="Nakamura S."/>
        </authorList>
    </citation>
    <scope>NUCLEOTIDE SEQUENCE</scope>
    <source>
        <strain evidence="3">TC023</strain>
    </source>
</reference>
<evidence type="ECO:0000256" key="1">
    <source>
        <dbReference type="SAM" id="MobiDB-lite"/>
    </source>
</evidence>
<feature type="signal peptide" evidence="2">
    <location>
        <begin position="1"/>
        <end position="26"/>
    </location>
</feature>
<organism evidence="3 4">
    <name type="scientific">Turicibacter faecis</name>
    <dbReference type="NCBI Taxonomy" id="2963365"/>
    <lineage>
        <taxon>Bacteria</taxon>
        <taxon>Bacillati</taxon>
        <taxon>Bacillota</taxon>
        <taxon>Erysipelotrichia</taxon>
        <taxon>Erysipelotrichales</taxon>
        <taxon>Turicibacteraceae</taxon>
        <taxon>Turicibacter</taxon>
    </lineage>
</organism>
<keyword evidence="2" id="KW-0732">Signal</keyword>
<feature type="chain" id="PRO_5045396344" description="DUF5626 domain-containing protein" evidence="2">
    <location>
        <begin position="27"/>
        <end position="159"/>
    </location>
</feature>
<evidence type="ECO:0000313" key="4">
    <source>
        <dbReference type="Proteomes" id="UP001432099"/>
    </source>
</evidence>
<sequence>MIKKKLLVAGGTAILACSSFGTSIFADDQAGTEHSVEVEMTLDDNGQVVYEYTDEEGITRTSTTTSLVSLTQDRFDKIYSINKWDSDCIVITVKEVPEGGAKASFEIVGSDGKTIASSKGTQYGKGSSWSAKSGGGWGKSHHVRANPSVSGKYKFHLQW</sequence>
<dbReference type="PROSITE" id="PS51257">
    <property type="entry name" value="PROKAR_LIPOPROTEIN"/>
    <property type="match status" value="1"/>
</dbReference>